<dbReference type="InterPro" id="IPR041118">
    <property type="entry name" value="Rx_N"/>
</dbReference>
<evidence type="ECO:0000256" key="6">
    <source>
        <dbReference type="SAM" id="MobiDB-lite"/>
    </source>
</evidence>
<evidence type="ECO:0000256" key="1">
    <source>
        <dbReference type="ARBA" id="ARBA00022614"/>
    </source>
</evidence>
<organism evidence="11 12">
    <name type="scientific">Arachis hypogaea</name>
    <name type="common">Peanut</name>
    <dbReference type="NCBI Taxonomy" id="3818"/>
    <lineage>
        <taxon>Eukaryota</taxon>
        <taxon>Viridiplantae</taxon>
        <taxon>Streptophyta</taxon>
        <taxon>Embryophyta</taxon>
        <taxon>Tracheophyta</taxon>
        <taxon>Spermatophyta</taxon>
        <taxon>Magnoliopsida</taxon>
        <taxon>eudicotyledons</taxon>
        <taxon>Gunneridae</taxon>
        <taxon>Pentapetalae</taxon>
        <taxon>rosids</taxon>
        <taxon>fabids</taxon>
        <taxon>Fabales</taxon>
        <taxon>Fabaceae</taxon>
        <taxon>Papilionoideae</taxon>
        <taxon>50 kb inversion clade</taxon>
        <taxon>dalbergioids sensu lato</taxon>
        <taxon>Dalbergieae</taxon>
        <taxon>Pterocarpus clade</taxon>
        <taxon>Arachis</taxon>
    </lineage>
</organism>
<evidence type="ECO:0000259" key="9">
    <source>
        <dbReference type="Pfam" id="PF23559"/>
    </source>
</evidence>
<evidence type="ECO:0008006" key="13">
    <source>
        <dbReference type="Google" id="ProtNLM"/>
    </source>
</evidence>
<dbReference type="EMBL" id="SDMP01000003">
    <property type="protein sequence ID" value="RYR69480.1"/>
    <property type="molecule type" value="Genomic_DNA"/>
</dbReference>
<evidence type="ECO:0000259" key="8">
    <source>
        <dbReference type="Pfam" id="PF18052"/>
    </source>
</evidence>
<keyword evidence="12" id="KW-1185">Reference proteome</keyword>
<dbReference type="OrthoDB" id="1410917at2759"/>
<dbReference type="InterPro" id="IPR056789">
    <property type="entry name" value="LRR_R13L1-DRL21"/>
</dbReference>
<dbReference type="InterPro" id="IPR036388">
    <property type="entry name" value="WH-like_DNA-bd_sf"/>
</dbReference>
<evidence type="ECO:0000256" key="5">
    <source>
        <dbReference type="ARBA" id="ARBA00022840"/>
    </source>
</evidence>
<dbReference type="InterPro" id="IPR002182">
    <property type="entry name" value="NB-ARC"/>
</dbReference>
<name>A0A445E241_ARAHY</name>
<dbReference type="SUPFAM" id="SSF52058">
    <property type="entry name" value="L domain-like"/>
    <property type="match status" value="2"/>
</dbReference>
<dbReference type="Gramene" id="arahy.Tifrunner.gnm2.ann2.Ah03g107400.1">
    <property type="protein sequence ID" value="arahy.Tifrunner.gnm2.ann2.Ah03g107400.1-CDS-1"/>
    <property type="gene ID" value="arahy.Tifrunner.gnm2.ann2.Ah03g107400"/>
</dbReference>
<dbReference type="Gene3D" id="1.20.5.4130">
    <property type="match status" value="1"/>
</dbReference>
<feature type="compositionally biased region" description="Polar residues" evidence="6">
    <location>
        <begin position="1006"/>
        <end position="1035"/>
    </location>
</feature>
<keyword evidence="1" id="KW-0433">Leucine-rich repeat</keyword>
<comment type="caution">
    <text evidence="11">The sequence shown here is derived from an EMBL/GenBank/DDBJ whole genome shotgun (WGS) entry which is preliminary data.</text>
</comment>
<dbReference type="Pfam" id="PF23559">
    <property type="entry name" value="WHD_DRP"/>
    <property type="match status" value="1"/>
</dbReference>
<dbReference type="PANTHER" id="PTHR36766">
    <property type="entry name" value="PLANT BROAD-SPECTRUM MILDEW RESISTANCE PROTEIN RPW8"/>
    <property type="match status" value="1"/>
</dbReference>
<sequence>MGRALLSSLLHDLMDNLLYLTSQTKHFMMKPHKYQRKLMDKLLILDALVDDAEQKQFTEGSNAQAVKGWLNELIHASYQLEELLMQIMATIKSPHSQGQQFFKVITTTKKPDKYIMARISESLGNLESLVKKKDVLGLTEHATWRESLQGLPSSSDVLDNYFYGNYPKDYFYGREEEEKSILENLLSASESDEHIKVINIVGNSGAGKTALADVVYFNHKVRESFELRAWITVPYKATATFIAKKILQAVTEEFVAGEDFDVLWKRLQESLDGKKFLLVLDDIRIEDELHKWSKLIASLESSAAKGSSIILTSSPHDDPKLLMLPANHDVHVSLLSIHNCWSIFLVHAFGQIDLHQHPELAAVGKEIVNKLGNLPLAAKMIGSLLQDKLHINQWVQILRCELLDAGDVDLPIPSFLVLCYLDLPAQLKRCFAYLSLFPKGYEFKQKEVILLWMAQGFLNDSDSKSNGKSMEDIGDEYFGYLIMRSFLQPFGSGVSFIMHNLVHDLASYAFGESYKHHLSYLRSTEDFPELSFYKHGELSRTILPIYLPLEGAPRWFDSSLLEQIIMKVNPHVFRVLSLSHYDITHLPASIGRLSCLSYLDLSHTALQTLPDSICDLLSLQTLRLTNCTSLTSLPKRVCNLVNLRYLDVRDSGLQEMPLEMHKLTSLRALTDFIVSKYVPRFGDLAGMYNLKTLTISKLENVVYAKNASDAKLKEKKTLDELMLQWSNGKHSNGNEMEVLESLEPHKDLKRLTVEYYNGASFPNWLGDKSYWDLQLVDLRHCENCNSLPTLGMLPFLKDLFIEGFTQVSSIGAEFYGVATASQKPFQSLERLQFQDMLEWKEWSILEGIEFPCLVELYIIRCPKLVRDLPKQVLSLEKLEIFGCYALEAPLPKVSDTCQVFVHDSNDIVMRNIAKTHSQPSLRRVKISEEVHEITVQSFSGFPSTKYTIGSSLGEIEEIAHVERMESESTRSRWPLDSSSSDTLRIPKLKETSSRIISHQVEANIPNIKQQKDPQSSDTKFNTPITTQAATKVETSSSKEDLDDQRSSFEMLKISTVSQLKSLPTKLHSLKIEGCESLESLPNDLLEGIITLEDLYLISCSSLRSLPSLGSVTTLYIRNCRRLENLPSLESRKQLACLHHLFIGSSCDSLTSLTLDLFPKLKILCIWDCPNLQSFNVTKEYKGDLPSLESLEIRDCPGLMSFPEGGIHAPNLESIFLSNCKNLNNLPDAMNSLTSLKTLFLHKCPEIESFPYGGLPSSLILLSVAYCDKLTPQKNWRLDTLESLNRLELEGGCMGMDSFPEDMILPPNINSLCISTLKSLKKLDYSGFQHLNALQTLEIHCCGMLCSLPDQGLPSSLNQLCVQECPLLTPRLKPNSGKEWHKVARIPHIQIDHQILYLGNQCQS</sequence>
<keyword evidence="5" id="KW-0067">ATP-binding</keyword>
<dbReference type="PANTHER" id="PTHR36766:SF45">
    <property type="entry name" value="NB-ARC DOMAIN-CONTAINING PROTEIN"/>
    <property type="match status" value="1"/>
</dbReference>
<dbReference type="InterPro" id="IPR032675">
    <property type="entry name" value="LRR_dom_sf"/>
</dbReference>
<dbReference type="PRINTS" id="PR00364">
    <property type="entry name" value="DISEASERSIST"/>
</dbReference>
<reference evidence="11 12" key="1">
    <citation type="submission" date="2019-01" db="EMBL/GenBank/DDBJ databases">
        <title>Sequencing of cultivated peanut Arachis hypogaea provides insights into genome evolution and oil improvement.</title>
        <authorList>
            <person name="Chen X."/>
        </authorList>
    </citation>
    <scope>NUCLEOTIDE SEQUENCE [LARGE SCALE GENOMIC DNA]</scope>
    <source>
        <strain evidence="12">cv. Fuhuasheng</strain>
        <tissue evidence="11">Leaves</tissue>
    </source>
</reference>
<keyword evidence="2" id="KW-0677">Repeat</keyword>
<feature type="domain" description="NB-ARC" evidence="7">
    <location>
        <begin position="180"/>
        <end position="349"/>
    </location>
</feature>
<feature type="domain" description="Disease resistance protein winged helix" evidence="9">
    <location>
        <begin position="436"/>
        <end position="506"/>
    </location>
</feature>
<dbReference type="Pfam" id="PF18052">
    <property type="entry name" value="Rx_N"/>
    <property type="match status" value="1"/>
</dbReference>
<protein>
    <recommendedName>
        <fullName evidence="13">NB-ARC domain-containing protein</fullName>
    </recommendedName>
</protein>
<dbReference type="InterPro" id="IPR042197">
    <property type="entry name" value="Apaf_helical"/>
</dbReference>
<dbReference type="Gene3D" id="3.40.50.300">
    <property type="entry name" value="P-loop containing nucleotide triphosphate hydrolases"/>
    <property type="match status" value="1"/>
</dbReference>
<evidence type="ECO:0000256" key="3">
    <source>
        <dbReference type="ARBA" id="ARBA00022741"/>
    </source>
</evidence>
<gene>
    <name evidence="11" type="ORF">Ahy_A03g016035</name>
</gene>
<evidence type="ECO:0000259" key="10">
    <source>
        <dbReference type="Pfam" id="PF25019"/>
    </source>
</evidence>
<dbReference type="GO" id="GO:0051707">
    <property type="term" value="P:response to other organism"/>
    <property type="evidence" value="ECO:0007669"/>
    <property type="project" value="UniProtKB-ARBA"/>
</dbReference>
<dbReference type="Pfam" id="PF25019">
    <property type="entry name" value="LRR_R13L1-DRL21"/>
    <property type="match status" value="1"/>
</dbReference>
<evidence type="ECO:0000313" key="12">
    <source>
        <dbReference type="Proteomes" id="UP000289738"/>
    </source>
</evidence>
<dbReference type="GO" id="GO:0005524">
    <property type="term" value="F:ATP binding"/>
    <property type="evidence" value="ECO:0007669"/>
    <property type="project" value="UniProtKB-KW"/>
</dbReference>
<feature type="domain" description="R13L1/DRL21-like LRR repeat region" evidence="10">
    <location>
        <begin position="683"/>
        <end position="803"/>
    </location>
</feature>
<dbReference type="Gene3D" id="3.80.10.10">
    <property type="entry name" value="Ribonuclease Inhibitor"/>
    <property type="match status" value="3"/>
</dbReference>
<keyword evidence="3" id="KW-0547">Nucleotide-binding</keyword>
<feature type="region of interest" description="Disordered" evidence="6">
    <location>
        <begin position="1000"/>
        <end position="1043"/>
    </location>
</feature>
<dbReference type="Gene3D" id="1.10.8.430">
    <property type="entry name" value="Helical domain of apoptotic protease-activating factors"/>
    <property type="match status" value="1"/>
</dbReference>
<dbReference type="GO" id="GO:0043531">
    <property type="term" value="F:ADP binding"/>
    <property type="evidence" value="ECO:0007669"/>
    <property type="project" value="InterPro"/>
</dbReference>
<evidence type="ECO:0000256" key="2">
    <source>
        <dbReference type="ARBA" id="ARBA00022737"/>
    </source>
</evidence>
<evidence type="ECO:0000259" key="7">
    <source>
        <dbReference type="Pfam" id="PF00931"/>
    </source>
</evidence>
<dbReference type="Pfam" id="PF00931">
    <property type="entry name" value="NB-ARC"/>
    <property type="match status" value="1"/>
</dbReference>
<proteinExistence type="predicted"/>
<feature type="domain" description="Disease resistance N-terminal" evidence="8">
    <location>
        <begin position="13"/>
        <end position="100"/>
    </location>
</feature>
<dbReference type="Gene3D" id="1.10.10.10">
    <property type="entry name" value="Winged helix-like DNA-binding domain superfamily/Winged helix DNA-binding domain"/>
    <property type="match status" value="1"/>
</dbReference>
<keyword evidence="4" id="KW-0611">Plant defense</keyword>
<dbReference type="GO" id="GO:0006952">
    <property type="term" value="P:defense response"/>
    <property type="evidence" value="ECO:0007669"/>
    <property type="project" value="UniProtKB-KW"/>
</dbReference>
<evidence type="ECO:0000313" key="11">
    <source>
        <dbReference type="EMBL" id="RYR69480.1"/>
    </source>
</evidence>
<accession>A0A445E241</accession>
<dbReference type="InterPro" id="IPR027417">
    <property type="entry name" value="P-loop_NTPase"/>
</dbReference>
<dbReference type="InterPro" id="IPR058922">
    <property type="entry name" value="WHD_DRP"/>
</dbReference>
<dbReference type="Proteomes" id="UP000289738">
    <property type="component" value="Chromosome A03"/>
</dbReference>
<evidence type="ECO:0000256" key="4">
    <source>
        <dbReference type="ARBA" id="ARBA00022821"/>
    </source>
</evidence>
<dbReference type="STRING" id="3818.A0A445E241"/>
<dbReference type="SUPFAM" id="SSF52540">
    <property type="entry name" value="P-loop containing nucleoside triphosphate hydrolases"/>
    <property type="match status" value="1"/>
</dbReference>